<comment type="similarity">
    <text evidence="2">Belongs to the peptidase S54 family.</text>
</comment>
<evidence type="ECO:0000256" key="6">
    <source>
        <dbReference type="SAM" id="Phobius"/>
    </source>
</evidence>
<dbReference type="GO" id="GO:0016020">
    <property type="term" value="C:membrane"/>
    <property type="evidence" value="ECO:0007669"/>
    <property type="project" value="UniProtKB-SubCell"/>
</dbReference>
<protein>
    <submittedName>
        <fullName evidence="8">Serine protease</fullName>
    </submittedName>
</protein>
<dbReference type="SUPFAM" id="SSF144091">
    <property type="entry name" value="Rhomboid-like"/>
    <property type="match status" value="1"/>
</dbReference>
<keyword evidence="3 6" id="KW-0812">Transmembrane</keyword>
<name>A0AAV3QH10_LITER</name>
<gene>
    <name evidence="8" type="ORF">LIER_18053</name>
</gene>
<keyword evidence="8" id="KW-0645">Protease</keyword>
<evidence type="ECO:0000256" key="3">
    <source>
        <dbReference type="ARBA" id="ARBA00022692"/>
    </source>
</evidence>
<dbReference type="AlphaFoldDB" id="A0AAV3QH10"/>
<dbReference type="EMBL" id="BAABME010004287">
    <property type="protein sequence ID" value="GAA0161823.1"/>
    <property type="molecule type" value="Genomic_DNA"/>
</dbReference>
<evidence type="ECO:0000256" key="1">
    <source>
        <dbReference type="ARBA" id="ARBA00004141"/>
    </source>
</evidence>
<feature type="transmembrane region" description="Helical" evidence="6">
    <location>
        <begin position="43"/>
        <end position="64"/>
    </location>
</feature>
<keyword evidence="4 6" id="KW-1133">Transmembrane helix</keyword>
<sequence>MTILAVRQPSLKLELFEFLSLLISFAPFESLIFTVIIVPQASFLGHLSGIVVGYAIAWGVIHGVNKYWVISMLG</sequence>
<organism evidence="8 9">
    <name type="scientific">Lithospermum erythrorhizon</name>
    <name type="common">Purple gromwell</name>
    <name type="synonym">Lithospermum officinale var. erythrorhizon</name>
    <dbReference type="NCBI Taxonomy" id="34254"/>
    <lineage>
        <taxon>Eukaryota</taxon>
        <taxon>Viridiplantae</taxon>
        <taxon>Streptophyta</taxon>
        <taxon>Embryophyta</taxon>
        <taxon>Tracheophyta</taxon>
        <taxon>Spermatophyta</taxon>
        <taxon>Magnoliopsida</taxon>
        <taxon>eudicotyledons</taxon>
        <taxon>Gunneridae</taxon>
        <taxon>Pentapetalae</taxon>
        <taxon>asterids</taxon>
        <taxon>lamiids</taxon>
        <taxon>Boraginales</taxon>
        <taxon>Boraginaceae</taxon>
        <taxon>Boraginoideae</taxon>
        <taxon>Lithospermeae</taxon>
        <taxon>Lithospermum</taxon>
    </lineage>
</organism>
<dbReference type="InterPro" id="IPR035952">
    <property type="entry name" value="Rhomboid-like_sf"/>
</dbReference>
<comment type="subcellular location">
    <subcellularLocation>
        <location evidence="1">Membrane</location>
        <topology evidence="1">Multi-pass membrane protein</topology>
    </subcellularLocation>
</comment>
<evidence type="ECO:0000313" key="9">
    <source>
        <dbReference type="Proteomes" id="UP001454036"/>
    </source>
</evidence>
<keyword evidence="8" id="KW-0378">Hydrolase</keyword>
<feature type="transmembrane region" description="Helical" evidence="6">
    <location>
        <begin position="15"/>
        <end position="37"/>
    </location>
</feature>
<comment type="caution">
    <text evidence="8">The sequence shown here is derived from an EMBL/GenBank/DDBJ whole genome shotgun (WGS) entry which is preliminary data.</text>
</comment>
<evidence type="ECO:0000313" key="8">
    <source>
        <dbReference type="EMBL" id="GAA0161823.1"/>
    </source>
</evidence>
<evidence type="ECO:0000256" key="5">
    <source>
        <dbReference type="ARBA" id="ARBA00023136"/>
    </source>
</evidence>
<dbReference type="InterPro" id="IPR022764">
    <property type="entry name" value="Peptidase_S54_rhomboid_dom"/>
</dbReference>
<keyword evidence="9" id="KW-1185">Reference proteome</keyword>
<dbReference type="Pfam" id="PF01694">
    <property type="entry name" value="Rhomboid"/>
    <property type="match status" value="1"/>
</dbReference>
<reference evidence="8 9" key="1">
    <citation type="submission" date="2024-01" db="EMBL/GenBank/DDBJ databases">
        <title>The complete chloroplast genome sequence of Lithospermum erythrorhizon: insights into the phylogenetic relationship among Boraginaceae species and the maternal lineages of purple gromwells.</title>
        <authorList>
            <person name="Okada T."/>
            <person name="Watanabe K."/>
        </authorList>
    </citation>
    <scope>NUCLEOTIDE SEQUENCE [LARGE SCALE GENOMIC DNA]</scope>
</reference>
<proteinExistence type="inferred from homology"/>
<evidence type="ECO:0000256" key="2">
    <source>
        <dbReference type="ARBA" id="ARBA00009045"/>
    </source>
</evidence>
<dbReference type="GO" id="GO:0006508">
    <property type="term" value="P:proteolysis"/>
    <property type="evidence" value="ECO:0007669"/>
    <property type="project" value="UniProtKB-KW"/>
</dbReference>
<dbReference type="Proteomes" id="UP001454036">
    <property type="component" value="Unassembled WGS sequence"/>
</dbReference>
<dbReference type="GO" id="GO:0004252">
    <property type="term" value="F:serine-type endopeptidase activity"/>
    <property type="evidence" value="ECO:0007669"/>
    <property type="project" value="InterPro"/>
</dbReference>
<evidence type="ECO:0000259" key="7">
    <source>
        <dbReference type="Pfam" id="PF01694"/>
    </source>
</evidence>
<keyword evidence="5 6" id="KW-0472">Membrane</keyword>
<evidence type="ECO:0000256" key="4">
    <source>
        <dbReference type="ARBA" id="ARBA00022989"/>
    </source>
</evidence>
<accession>A0AAV3QH10</accession>
<feature type="domain" description="Peptidase S54 rhomboid" evidence="7">
    <location>
        <begin position="1"/>
        <end position="61"/>
    </location>
</feature>